<dbReference type="Proteomes" id="UP000248272">
    <property type="component" value="Unassembled WGS sequence"/>
</dbReference>
<dbReference type="EMBL" id="BDSG01000043">
    <property type="protein sequence ID" value="GBL10586.1"/>
    <property type="molecule type" value="Genomic_DNA"/>
</dbReference>
<reference evidence="1 2" key="1">
    <citation type="journal article" date="2018" name="Front. Microbiol.">
        <title>Adaptation of the Freshwater Bloom-Forming Cyanobacterium Microcystis aeruginosa to Brackish Water Is Driven by Recent Horizontal Transfer of Sucrose Genes.</title>
        <authorList>
            <person name="Tanabe Y."/>
            <person name="Hodoki Y."/>
            <person name="Sano T."/>
            <person name="Tada K."/>
            <person name="Watanabe M.M."/>
        </authorList>
    </citation>
    <scope>NUCLEOTIDE SEQUENCE [LARGE SCALE GENOMIC DNA]</scope>
    <source>
        <strain evidence="1 2">Sj</strain>
    </source>
</reference>
<name>A0A2Z6UR08_MICAE</name>
<protein>
    <submittedName>
        <fullName evidence="1">Uncharacterized protein</fullName>
    </submittedName>
</protein>
<evidence type="ECO:0000313" key="1">
    <source>
        <dbReference type="EMBL" id="GBL10586.1"/>
    </source>
</evidence>
<organism evidence="1 2">
    <name type="scientific">Microcystis aeruginosa Sj</name>
    <dbReference type="NCBI Taxonomy" id="1979544"/>
    <lineage>
        <taxon>Bacteria</taxon>
        <taxon>Bacillati</taxon>
        <taxon>Cyanobacteriota</taxon>
        <taxon>Cyanophyceae</taxon>
        <taxon>Oscillatoriophycideae</taxon>
        <taxon>Chroococcales</taxon>
        <taxon>Microcystaceae</taxon>
        <taxon>Microcystis</taxon>
    </lineage>
</organism>
<evidence type="ECO:0000313" key="2">
    <source>
        <dbReference type="Proteomes" id="UP000248272"/>
    </source>
</evidence>
<sequence length="44" mass="4918">MLKTTTIWLGFSLLMLIEDSDQIPESNEKGDGVLYFVIKLTIGS</sequence>
<dbReference type="AlphaFoldDB" id="A0A2Z6UR08"/>
<gene>
    <name evidence="1" type="ORF">MSj_02078</name>
</gene>
<proteinExistence type="predicted"/>
<comment type="caution">
    <text evidence="1">The sequence shown here is derived from an EMBL/GenBank/DDBJ whole genome shotgun (WGS) entry which is preliminary data.</text>
</comment>
<accession>A0A2Z6UR08</accession>